<keyword evidence="4 7" id="KW-0472">Membrane</keyword>
<name>A0AAE0ME20_9PEZI</name>
<evidence type="ECO:0000259" key="8">
    <source>
        <dbReference type="Pfam" id="PF20684"/>
    </source>
</evidence>
<comment type="similarity">
    <text evidence="5">Belongs to the SAT4 family.</text>
</comment>
<feature type="transmembrane region" description="Helical" evidence="7">
    <location>
        <begin position="20"/>
        <end position="42"/>
    </location>
</feature>
<feature type="transmembrane region" description="Helical" evidence="7">
    <location>
        <begin position="253"/>
        <end position="274"/>
    </location>
</feature>
<reference evidence="9" key="2">
    <citation type="submission" date="2023-06" db="EMBL/GenBank/DDBJ databases">
        <authorList>
            <consortium name="Lawrence Berkeley National Laboratory"/>
            <person name="Haridas S."/>
            <person name="Hensen N."/>
            <person name="Bonometti L."/>
            <person name="Westerberg I."/>
            <person name="Brannstrom I.O."/>
            <person name="Guillou S."/>
            <person name="Cros-Aarteil S."/>
            <person name="Calhoun S."/>
            <person name="Kuo A."/>
            <person name="Mondo S."/>
            <person name="Pangilinan J."/>
            <person name="Riley R."/>
            <person name="Labutti K."/>
            <person name="Andreopoulos B."/>
            <person name="Lipzen A."/>
            <person name="Chen C."/>
            <person name="Yanf M."/>
            <person name="Daum C."/>
            <person name="Ng V."/>
            <person name="Clum A."/>
            <person name="Steindorff A."/>
            <person name="Ohm R."/>
            <person name="Martin F."/>
            <person name="Silar P."/>
            <person name="Natvig D."/>
            <person name="Lalanne C."/>
            <person name="Gautier V."/>
            <person name="Ament-Velasquez S.L."/>
            <person name="Kruys A."/>
            <person name="Hutchinson M.I."/>
            <person name="Powell A.J."/>
            <person name="Barry K."/>
            <person name="Miller A.N."/>
            <person name="Grigoriev I.V."/>
            <person name="Debuchy R."/>
            <person name="Gladieux P."/>
            <person name="Thoren M.H."/>
            <person name="Johannesson H."/>
        </authorList>
    </citation>
    <scope>NUCLEOTIDE SEQUENCE</scope>
    <source>
        <strain evidence="9">CBS 118394</strain>
    </source>
</reference>
<feature type="transmembrane region" description="Helical" evidence="7">
    <location>
        <begin position="54"/>
        <end position="73"/>
    </location>
</feature>
<keyword evidence="2 7" id="KW-0812">Transmembrane</keyword>
<evidence type="ECO:0000256" key="7">
    <source>
        <dbReference type="SAM" id="Phobius"/>
    </source>
</evidence>
<feature type="domain" description="Rhodopsin" evidence="8">
    <location>
        <begin position="37"/>
        <end position="274"/>
    </location>
</feature>
<gene>
    <name evidence="9" type="ORF">B0H66DRAFT_540312</name>
</gene>
<feature type="transmembrane region" description="Helical" evidence="7">
    <location>
        <begin position="132"/>
        <end position="154"/>
    </location>
</feature>
<comment type="subcellular location">
    <subcellularLocation>
        <location evidence="1">Membrane</location>
        <topology evidence="1">Multi-pass membrane protein</topology>
    </subcellularLocation>
</comment>
<dbReference type="InterPro" id="IPR052337">
    <property type="entry name" value="SAT4-like"/>
</dbReference>
<dbReference type="Pfam" id="PF20684">
    <property type="entry name" value="Fung_rhodopsin"/>
    <property type="match status" value="1"/>
</dbReference>
<protein>
    <recommendedName>
        <fullName evidence="8">Rhodopsin domain-containing protein</fullName>
    </recommendedName>
</protein>
<dbReference type="InterPro" id="IPR049326">
    <property type="entry name" value="Rhodopsin_dom_fungi"/>
</dbReference>
<feature type="transmembrane region" description="Helical" evidence="7">
    <location>
        <begin position="93"/>
        <end position="112"/>
    </location>
</feature>
<accession>A0AAE0ME20</accession>
<dbReference type="AlphaFoldDB" id="A0AAE0ME20"/>
<feature type="transmembrane region" description="Helical" evidence="7">
    <location>
        <begin position="212"/>
        <end position="233"/>
    </location>
</feature>
<keyword evidence="3 7" id="KW-1133">Transmembrane helix</keyword>
<dbReference type="EMBL" id="JAUEDM010000001">
    <property type="protein sequence ID" value="KAK3329131.1"/>
    <property type="molecule type" value="Genomic_DNA"/>
</dbReference>
<evidence type="ECO:0000313" key="10">
    <source>
        <dbReference type="Proteomes" id="UP001283341"/>
    </source>
</evidence>
<organism evidence="9 10">
    <name type="scientific">Apodospora peruviana</name>
    <dbReference type="NCBI Taxonomy" id="516989"/>
    <lineage>
        <taxon>Eukaryota</taxon>
        <taxon>Fungi</taxon>
        <taxon>Dikarya</taxon>
        <taxon>Ascomycota</taxon>
        <taxon>Pezizomycotina</taxon>
        <taxon>Sordariomycetes</taxon>
        <taxon>Sordariomycetidae</taxon>
        <taxon>Sordariales</taxon>
        <taxon>Lasiosphaeriaceae</taxon>
        <taxon>Apodospora</taxon>
    </lineage>
</organism>
<feature type="transmembrane region" description="Helical" evidence="7">
    <location>
        <begin position="177"/>
        <end position="200"/>
    </location>
</feature>
<evidence type="ECO:0000256" key="3">
    <source>
        <dbReference type="ARBA" id="ARBA00022989"/>
    </source>
</evidence>
<evidence type="ECO:0000313" key="9">
    <source>
        <dbReference type="EMBL" id="KAK3329131.1"/>
    </source>
</evidence>
<evidence type="ECO:0000256" key="1">
    <source>
        <dbReference type="ARBA" id="ARBA00004141"/>
    </source>
</evidence>
<feature type="region of interest" description="Disordered" evidence="6">
    <location>
        <begin position="307"/>
        <end position="349"/>
    </location>
</feature>
<evidence type="ECO:0000256" key="5">
    <source>
        <dbReference type="ARBA" id="ARBA00038359"/>
    </source>
</evidence>
<proteinExistence type="inferred from homology"/>
<dbReference type="GO" id="GO:0016020">
    <property type="term" value="C:membrane"/>
    <property type="evidence" value="ECO:0007669"/>
    <property type="project" value="UniProtKB-SubCell"/>
</dbReference>
<dbReference type="PANTHER" id="PTHR33048:SF55">
    <property type="entry name" value="INTEGRAL MEMBRANE PROTEIN"/>
    <property type="match status" value="1"/>
</dbReference>
<feature type="compositionally biased region" description="Polar residues" evidence="6">
    <location>
        <begin position="317"/>
        <end position="328"/>
    </location>
</feature>
<evidence type="ECO:0000256" key="4">
    <source>
        <dbReference type="ARBA" id="ARBA00023136"/>
    </source>
</evidence>
<comment type="caution">
    <text evidence="9">The sequence shown here is derived from an EMBL/GenBank/DDBJ whole genome shotgun (WGS) entry which is preliminary data.</text>
</comment>
<reference evidence="9" key="1">
    <citation type="journal article" date="2023" name="Mol. Phylogenet. Evol.">
        <title>Genome-scale phylogeny and comparative genomics of the fungal order Sordariales.</title>
        <authorList>
            <person name="Hensen N."/>
            <person name="Bonometti L."/>
            <person name="Westerberg I."/>
            <person name="Brannstrom I.O."/>
            <person name="Guillou S."/>
            <person name="Cros-Aarteil S."/>
            <person name="Calhoun S."/>
            <person name="Haridas S."/>
            <person name="Kuo A."/>
            <person name="Mondo S."/>
            <person name="Pangilinan J."/>
            <person name="Riley R."/>
            <person name="LaButti K."/>
            <person name="Andreopoulos B."/>
            <person name="Lipzen A."/>
            <person name="Chen C."/>
            <person name="Yan M."/>
            <person name="Daum C."/>
            <person name="Ng V."/>
            <person name="Clum A."/>
            <person name="Steindorff A."/>
            <person name="Ohm R.A."/>
            <person name="Martin F."/>
            <person name="Silar P."/>
            <person name="Natvig D.O."/>
            <person name="Lalanne C."/>
            <person name="Gautier V."/>
            <person name="Ament-Velasquez S.L."/>
            <person name="Kruys A."/>
            <person name="Hutchinson M.I."/>
            <person name="Powell A.J."/>
            <person name="Barry K."/>
            <person name="Miller A.N."/>
            <person name="Grigoriev I.V."/>
            <person name="Debuchy R."/>
            <person name="Gladieux P."/>
            <person name="Hiltunen Thoren M."/>
            <person name="Johannesson H."/>
        </authorList>
    </citation>
    <scope>NUCLEOTIDE SEQUENCE</scope>
    <source>
        <strain evidence="9">CBS 118394</strain>
    </source>
</reference>
<sequence>MTGTPSSSPSPSSAALIHEIILAATLSPSFAVLFVALRFYTAKFIIRVIHKDDWMILIGVIFSIGYSITLGILTQYGLGTHIWEIPPTDTFRMYMLLNAFPATITGHFAHLFTKSSILVFYLRFSVSRAFNYAAYFMLLLVIAHNLTGATTILYSCRPISTFWTFAPGGTCIDANPWYGTIVALNIFTDVILLLLPFWLLKPLNIVFVQKAAIALVLGTGGFVLGVSIMRLVIAIKGFSDDDATYRFGVNYMWSIIEINVAIICACLPCLRAFLVHMFPWLAMLTPVRSGSVSLHIMPISQLVRETRQEQAIEDNNPRPTTQAESNHNPRILDVDHGVNIPLPAGDKRG</sequence>
<dbReference type="Proteomes" id="UP001283341">
    <property type="component" value="Unassembled WGS sequence"/>
</dbReference>
<keyword evidence="10" id="KW-1185">Reference proteome</keyword>
<evidence type="ECO:0000256" key="6">
    <source>
        <dbReference type="SAM" id="MobiDB-lite"/>
    </source>
</evidence>
<evidence type="ECO:0000256" key="2">
    <source>
        <dbReference type="ARBA" id="ARBA00022692"/>
    </source>
</evidence>
<dbReference type="PANTHER" id="PTHR33048">
    <property type="entry name" value="PTH11-LIKE INTEGRAL MEMBRANE PROTEIN (AFU_ORTHOLOGUE AFUA_5G11245)"/>
    <property type="match status" value="1"/>
</dbReference>